<dbReference type="Proteomes" id="UP000187266">
    <property type="component" value="Chromosome"/>
</dbReference>
<keyword evidence="3 5" id="KW-0949">S-adenosyl-L-methionine</keyword>
<dbReference type="Pfam" id="PF22458">
    <property type="entry name" value="RsmF-B_ferredox"/>
    <property type="match status" value="1"/>
</dbReference>
<dbReference type="AlphaFoldDB" id="A0A1U7DEJ7"/>
<dbReference type="SUPFAM" id="SSF53335">
    <property type="entry name" value="S-adenosyl-L-methionine-dependent methyltransferases"/>
    <property type="match status" value="1"/>
</dbReference>
<feature type="active site" description="Nucleophile" evidence="5">
    <location>
        <position position="358"/>
    </location>
</feature>
<sequence length="405" mass="43017">MTPAARVASAAAILDRVAGGEPAERALTNWARSNRYAGSGDRAAIRDLVFGVLRRWRSAAAHGAAPDVTPDAGQWADHRPDGRRLMLGDLVQTGEDPAAFFTGDRFALGPLSDEETAAIADPPAMERGQRLDCPDWMLPILDADMGDRADEVLLTLRERSPVGLRVNLARISREEAITALAQEGITAQAHPLSPSALVVDGFPRGLAAKAPLRDGLIEMQDPASQAVVDLLPLDPGMRVLDYCAGGGGKTLAMAGRARAEFHVHDADPGRMADLAPRAERAGVPIAGTWGPAAPPEGDFDLVLCDAPCSGSGAWRRSPEGKWALTPARLDALRQIQGEILDRAAALTRKGGTLAYATCSLLRAENEEAVAAFLSRDGRFRQTGGRRFSPLEGGDGFFVAILERQS</sequence>
<dbReference type="PRINTS" id="PR02008">
    <property type="entry name" value="RCMTFAMILY"/>
</dbReference>
<keyword evidence="2 5" id="KW-0808">Transferase</keyword>
<evidence type="ECO:0000256" key="2">
    <source>
        <dbReference type="ARBA" id="ARBA00022679"/>
    </source>
</evidence>
<dbReference type="Pfam" id="PF01189">
    <property type="entry name" value="Methyltr_RsmB-F"/>
    <property type="match status" value="1"/>
</dbReference>
<dbReference type="Gene3D" id="3.40.50.150">
    <property type="entry name" value="Vaccinia Virus protein VP39"/>
    <property type="match status" value="1"/>
</dbReference>
<evidence type="ECO:0000256" key="5">
    <source>
        <dbReference type="PROSITE-ProRule" id="PRU01023"/>
    </source>
</evidence>
<keyword evidence="4 5" id="KW-0694">RNA-binding</keyword>
<dbReference type="Gene3D" id="3.30.70.1170">
    <property type="entry name" value="Sun protein, domain 3"/>
    <property type="match status" value="1"/>
</dbReference>
<dbReference type="InterPro" id="IPR049560">
    <property type="entry name" value="MeTrfase_RsmB-F_NOP2_cat"/>
</dbReference>
<dbReference type="PANTHER" id="PTHR22807:SF53">
    <property type="entry name" value="RIBOSOMAL RNA SMALL SUBUNIT METHYLTRANSFERASE B-RELATED"/>
    <property type="match status" value="1"/>
</dbReference>
<accession>A0A2M9DHD7</accession>
<name>A0A1U7DEJ7_9RHOB</name>
<dbReference type="InterPro" id="IPR029063">
    <property type="entry name" value="SAM-dependent_MTases_sf"/>
</dbReference>
<dbReference type="PANTHER" id="PTHR22807">
    <property type="entry name" value="NOP2 YEAST -RELATED NOL1/NOP2/FMU SUN DOMAIN-CONTAINING"/>
    <property type="match status" value="1"/>
</dbReference>
<protein>
    <submittedName>
        <fullName evidence="6">Uncharacterized protein</fullName>
    </submittedName>
</protein>
<keyword evidence="1 5" id="KW-0489">Methyltransferase</keyword>
<keyword evidence="7" id="KW-1185">Reference proteome</keyword>
<evidence type="ECO:0000256" key="3">
    <source>
        <dbReference type="ARBA" id="ARBA00022691"/>
    </source>
</evidence>
<comment type="similarity">
    <text evidence="5">Belongs to the class I-like SAM-binding methyltransferase superfamily. RsmB/NOP family.</text>
</comment>
<organism evidence="6 7">
    <name type="scientific">Brevirhabdus pacifica</name>
    <dbReference type="NCBI Taxonomy" id="1267768"/>
    <lineage>
        <taxon>Bacteria</taxon>
        <taxon>Pseudomonadati</taxon>
        <taxon>Pseudomonadota</taxon>
        <taxon>Alphaproteobacteria</taxon>
        <taxon>Rhodobacterales</taxon>
        <taxon>Paracoccaceae</taxon>
        <taxon>Brevirhabdus</taxon>
    </lineage>
</organism>
<dbReference type="InterPro" id="IPR001678">
    <property type="entry name" value="MeTrfase_RsmB-F_NOP2_dom"/>
</dbReference>
<dbReference type="STRING" id="1267768.BV394_00630"/>
<feature type="binding site" evidence="5">
    <location>
        <position position="265"/>
    </location>
    <ligand>
        <name>S-adenosyl-L-methionine</name>
        <dbReference type="ChEBI" id="CHEBI:59789"/>
    </ligand>
</feature>
<dbReference type="InterPro" id="IPR054728">
    <property type="entry name" value="RsmB-like_ferredoxin"/>
</dbReference>
<dbReference type="EMBL" id="CP019124">
    <property type="protein sequence ID" value="APX88417.1"/>
    <property type="molecule type" value="Genomic_DNA"/>
</dbReference>
<feature type="binding site" evidence="5">
    <location>
        <position position="305"/>
    </location>
    <ligand>
        <name>S-adenosyl-L-methionine</name>
        <dbReference type="ChEBI" id="CHEBI:59789"/>
    </ligand>
</feature>
<evidence type="ECO:0000313" key="6">
    <source>
        <dbReference type="EMBL" id="APX88417.1"/>
    </source>
</evidence>
<dbReference type="RefSeq" id="WP_076978441.1">
    <property type="nucleotide sequence ID" value="NZ_CP019124.1"/>
</dbReference>
<evidence type="ECO:0000256" key="4">
    <source>
        <dbReference type="ARBA" id="ARBA00022884"/>
    </source>
</evidence>
<dbReference type="GO" id="GO:0008173">
    <property type="term" value="F:RNA methyltransferase activity"/>
    <property type="evidence" value="ECO:0007669"/>
    <property type="project" value="InterPro"/>
</dbReference>
<reference evidence="6 7" key="1">
    <citation type="submission" date="2017-01" db="EMBL/GenBank/DDBJ databases">
        <title>Genomic analysis of Xuhuaishuia manganoxidans DY6-4.</title>
        <authorList>
            <person name="Wang X."/>
        </authorList>
    </citation>
    <scope>NUCLEOTIDE SEQUENCE [LARGE SCALE GENOMIC DNA]</scope>
    <source>
        <strain evidence="6 7">DY6-4</strain>
    </source>
</reference>
<proteinExistence type="inferred from homology"/>
<evidence type="ECO:0000256" key="1">
    <source>
        <dbReference type="ARBA" id="ARBA00022603"/>
    </source>
</evidence>
<comment type="caution">
    <text evidence="5">Lacks conserved residue(s) required for the propagation of feature annotation.</text>
</comment>
<dbReference type="PROSITE" id="PS51686">
    <property type="entry name" value="SAM_MT_RSMB_NOP"/>
    <property type="match status" value="1"/>
</dbReference>
<accession>A0A1U7DEJ7</accession>
<dbReference type="InterPro" id="IPR023267">
    <property type="entry name" value="RCMT"/>
</dbReference>
<dbReference type="GO" id="GO:0001510">
    <property type="term" value="P:RNA methylation"/>
    <property type="evidence" value="ECO:0007669"/>
    <property type="project" value="InterPro"/>
</dbReference>
<dbReference type="GO" id="GO:0003723">
    <property type="term" value="F:RNA binding"/>
    <property type="evidence" value="ECO:0007669"/>
    <property type="project" value="UniProtKB-UniRule"/>
</dbReference>
<gene>
    <name evidence="6" type="ORF">BV394_00630</name>
</gene>
<dbReference type="OrthoDB" id="9810297at2"/>
<evidence type="ECO:0000313" key="7">
    <source>
        <dbReference type="Proteomes" id="UP000187266"/>
    </source>
</evidence>
<dbReference type="CDD" id="cd02440">
    <property type="entry name" value="AdoMet_MTases"/>
    <property type="match status" value="1"/>
</dbReference>